<dbReference type="Pfam" id="PF16859">
    <property type="entry name" value="TetR_C_11"/>
    <property type="match status" value="1"/>
</dbReference>
<dbReference type="Gene3D" id="1.10.10.60">
    <property type="entry name" value="Homeodomain-like"/>
    <property type="match status" value="1"/>
</dbReference>
<dbReference type="InterPro" id="IPR009057">
    <property type="entry name" value="Homeodomain-like_sf"/>
</dbReference>
<keyword evidence="2 4" id="KW-0238">DNA-binding</keyword>
<dbReference type="AlphaFoldDB" id="A0A1Q9LNX0"/>
<dbReference type="Pfam" id="PF00440">
    <property type="entry name" value="TetR_N"/>
    <property type="match status" value="1"/>
</dbReference>
<protein>
    <submittedName>
        <fullName evidence="6">TetR family transcriptional regulator</fullName>
    </submittedName>
</protein>
<feature type="domain" description="HTH tetR-type" evidence="5">
    <location>
        <begin position="17"/>
        <end position="77"/>
    </location>
</feature>
<dbReference type="SUPFAM" id="SSF48498">
    <property type="entry name" value="Tetracyclin repressor-like, C-terminal domain"/>
    <property type="match status" value="1"/>
</dbReference>
<dbReference type="GO" id="GO:0003700">
    <property type="term" value="F:DNA-binding transcription factor activity"/>
    <property type="evidence" value="ECO:0007669"/>
    <property type="project" value="TreeGrafter"/>
</dbReference>
<dbReference type="SUPFAM" id="SSF46689">
    <property type="entry name" value="Homeodomain-like"/>
    <property type="match status" value="1"/>
</dbReference>
<gene>
    <name evidence="6" type="ORF">BJP25_15805</name>
</gene>
<evidence type="ECO:0000313" key="6">
    <source>
        <dbReference type="EMBL" id="OLR93720.1"/>
    </source>
</evidence>
<dbReference type="OrthoDB" id="9796019at2"/>
<dbReference type="PANTHER" id="PTHR30055:SF148">
    <property type="entry name" value="TETR-FAMILY TRANSCRIPTIONAL REGULATOR"/>
    <property type="match status" value="1"/>
</dbReference>
<evidence type="ECO:0000256" key="3">
    <source>
        <dbReference type="ARBA" id="ARBA00023163"/>
    </source>
</evidence>
<reference evidence="6 7" key="1">
    <citation type="submission" date="2016-10" db="EMBL/GenBank/DDBJ databases">
        <title>The Draft Genome Sequence of Actinokineospora bangkokensis 44EHWT reveals the biosynthetic pathway of antifungal compounds Thailandins with unusual extender unit butylmalonyl-CoA.</title>
        <authorList>
            <person name="Greule A."/>
            <person name="Intra B."/>
            <person name="Flemming S."/>
            <person name="Rommel M.G."/>
            <person name="Panbangred W."/>
            <person name="Bechthold A."/>
        </authorList>
    </citation>
    <scope>NUCLEOTIDE SEQUENCE [LARGE SCALE GENOMIC DNA]</scope>
    <source>
        <strain evidence="6 7">44EHW</strain>
    </source>
</reference>
<sequence length="198" mass="21352">MSPAQDEVRRRPGGRSAKVRAAVLRATLDALAELGPDAVSISEVARRADVHATSIQRRWGSRDKLVLDAMLTHSQEQLPIPDTGTARGDLIAFARLIRSYLATPLGGALARVMAATEDDPAPGRAEFWRSRYDSASAIVDRGVARGELAAGTDPRQALELLIAPLHFRLLLTRQPLGDDDLERLADAVVRSFAAQGLS</sequence>
<dbReference type="GO" id="GO:0000976">
    <property type="term" value="F:transcription cis-regulatory region binding"/>
    <property type="evidence" value="ECO:0007669"/>
    <property type="project" value="TreeGrafter"/>
</dbReference>
<evidence type="ECO:0000256" key="1">
    <source>
        <dbReference type="ARBA" id="ARBA00023015"/>
    </source>
</evidence>
<feature type="DNA-binding region" description="H-T-H motif" evidence="4">
    <location>
        <begin position="40"/>
        <end position="59"/>
    </location>
</feature>
<dbReference type="RefSeq" id="WP_075974618.1">
    <property type="nucleotide sequence ID" value="NZ_MKQR01000009.1"/>
</dbReference>
<accession>A0A1Q9LNX0</accession>
<dbReference type="Gene3D" id="1.10.357.10">
    <property type="entry name" value="Tetracycline Repressor, domain 2"/>
    <property type="match status" value="1"/>
</dbReference>
<dbReference type="EMBL" id="MKQR01000009">
    <property type="protein sequence ID" value="OLR93720.1"/>
    <property type="molecule type" value="Genomic_DNA"/>
</dbReference>
<evidence type="ECO:0000256" key="2">
    <source>
        <dbReference type="ARBA" id="ARBA00023125"/>
    </source>
</evidence>
<dbReference type="PROSITE" id="PS50977">
    <property type="entry name" value="HTH_TETR_2"/>
    <property type="match status" value="1"/>
</dbReference>
<dbReference type="InterPro" id="IPR036271">
    <property type="entry name" value="Tet_transcr_reg_TetR-rel_C_sf"/>
</dbReference>
<evidence type="ECO:0000313" key="7">
    <source>
        <dbReference type="Proteomes" id="UP000186040"/>
    </source>
</evidence>
<comment type="caution">
    <text evidence="6">The sequence shown here is derived from an EMBL/GenBank/DDBJ whole genome shotgun (WGS) entry which is preliminary data.</text>
</comment>
<evidence type="ECO:0000259" key="5">
    <source>
        <dbReference type="PROSITE" id="PS50977"/>
    </source>
</evidence>
<keyword evidence="1" id="KW-0805">Transcription regulation</keyword>
<dbReference type="InterPro" id="IPR011075">
    <property type="entry name" value="TetR_C"/>
</dbReference>
<dbReference type="InterPro" id="IPR050109">
    <property type="entry name" value="HTH-type_TetR-like_transc_reg"/>
</dbReference>
<dbReference type="Proteomes" id="UP000186040">
    <property type="component" value="Unassembled WGS sequence"/>
</dbReference>
<proteinExistence type="predicted"/>
<evidence type="ECO:0000256" key="4">
    <source>
        <dbReference type="PROSITE-ProRule" id="PRU00335"/>
    </source>
</evidence>
<dbReference type="PANTHER" id="PTHR30055">
    <property type="entry name" value="HTH-TYPE TRANSCRIPTIONAL REGULATOR RUTR"/>
    <property type="match status" value="1"/>
</dbReference>
<dbReference type="InterPro" id="IPR001647">
    <property type="entry name" value="HTH_TetR"/>
</dbReference>
<dbReference type="STRING" id="1193682.BJP25_15805"/>
<keyword evidence="7" id="KW-1185">Reference proteome</keyword>
<organism evidence="6 7">
    <name type="scientific">Actinokineospora bangkokensis</name>
    <dbReference type="NCBI Taxonomy" id="1193682"/>
    <lineage>
        <taxon>Bacteria</taxon>
        <taxon>Bacillati</taxon>
        <taxon>Actinomycetota</taxon>
        <taxon>Actinomycetes</taxon>
        <taxon>Pseudonocardiales</taxon>
        <taxon>Pseudonocardiaceae</taxon>
        <taxon>Actinokineospora</taxon>
    </lineage>
</organism>
<name>A0A1Q9LNX0_9PSEU</name>
<keyword evidence="3" id="KW-0804">Transcription</keyword>